<keyword evidence="1" id="KW-0472">Membrane</keyword>
<dbReference type="AlphaFoldDB" id="A0A183JIK5"/>
<reference evidence="4" key="1">
    <citation type="submission" date="2016-06" db="UniProtKB">
        <authorList>
            <consortium name="WormBaseParasite"/>
        </authorList>
    </citation>
    <scope>IDENTIFICATION</scope>
</reference>
<keyword evidence="3" id="KW-1185">Reference proteome</keyword>
<accession>A0A183JIK5</accession>
<evidence type="ECO:0000256" key="1">
    <source>
        <dbReference type="SAM" id="Phobius"/>
    </source>
</evidence>
<keyword evidence="1" id="KW-1133">Transmembrane helix</keyword>
<sequence length="142" mass="17146">MERMNSNRKELERITWDRVGWRMLVSQTLTWNPQGQRRSERTKNTLCREMEIDMRKMNKNWMELEKKAHDRVSWRLLVSGLCSIGEGVTGVSKLVTRQLTPLIRKIVNTELRIRFFFFFFFFFFDNCKVLIKIVNQSVVDQH</sequence>
<protein>
    <submittedName>
        <fullName evidence="4">Transmembrane protein</fullName>
    </submittedName>
</protein>
<feature type="transmembrane region" description="Helical" evidence="1">
    <location>
        <begin position="113"/>
        <end position="134"/>
    </location>
</feature>
<proteinExistence type="predicted"/>
<organism evidence="4">
    <name type="scientific">Schistosoma curassoni</name>
    <dbReference type="NCBI Taxonomy" id="6186"/>
    <lineage>
        <taxon>Eukaryota</taxon>
        <taxon>Metazoa</taxon>
        <taxon>Spiralia</taxon>
        <taxon>Lophotrochozoa</taxon>
        <taxon>Platyhelminthes</taxon>
        <taxon>Trematoda</taxon>
        <taxon>Digenea</taxon>
        <taxon>Strigeidida</taxon>
        <taxon>Schistosomatoidea</taxon>
        <taxon>Schistosomatidae</taxon>
        <taxon>Schistosoma</taxon>
    </lineage>
</organism>
<gene>
    <name evidence="2" type="ORF">SCUD_LOCUS2530</name>
</gene>
<evidence type="ECO:0000313" key="3">
    <source>
        <dbReference type="Proteomes" id="UP000279833"/>
    </source>
</evidence>
<keyword evidence="1" id="KW-0812">Transmembrane</keyword>
<dbReference type="EMBL" id="UZAK01002483">
    <property type="protein sequence ID" value="VDO75150.1"/>
    <property type="molecule type" value="Genomic_DNA"/>
</dbReference>
<evidence type="ECO:0000313" key="4">
    <source>
        <dbReference type="WBParaSite" id="SCUD_0000252901-mRNA-1"/>
    </source>
</evidence>
<name>A0A183JIK5_9TREM</name>
<dbReference type="Proteomes" id="UP000279833">
    <property type="component" value="Unassembled WGS sequence"/>
</dbReference>
<evidence type="ECO:0000313" key="2">
    <source>
        <dbReference type="EMBL" id="VDO75150.1"/>
    </source>
</evidence>
<dbReference type="WBParaSite" id="SCUD_0000252901-mRNA-1">
    <property type="protein sequence ID" value="SCUD_0000252901-mRNA-1"/>
    <property type="gene ID" value="SCUD_0000252901"/>
</dbReference>
<reference evidence="2 3" key="2">
    <citation type="submission" date="2018-11" db="EMBL/GenBank/DDBJ databases">
        <authorList>
            <consortium name="Pathogen Informatics"/>
        </authorList>
    </citation>
    <scope>NUCLEOTIDE SEQUENCE [LARGE SCALE GENOMIC DNA]</scope>
    <source>
        <strain evidence="2">Dakar</strain>
        <strain evidence="3">Dakar, Senegal</strain>
    </source>
</reference>